<name>A0A9D4R423_DREPO</name>
<dbReference type="Proteomes" id="UP000828390">
    <property type="component" value="Unassembled WGS sequence"/>
</dbReference>
<keyword evidence="2" id="KW-1185">Reference proteome</keyword>
<proteinExistence type="predicted"/>
<accession>A0A9D4R423</accession>
<gene>
    <name evidence="1" type="ORF">DPMN_095679</name>
</gene>
<reference evidence="1" key="1">
    <citation type="journal article" date="2019" name="bioRxiv">
        <title>The Genome of the Zebra Mussel, Dreissena polymorpha: A Resource for Invasive Species Research.</title>
        <authorList>
            <person name="McCartney M.A."/>
            <person name="Auch B."/>
            <person name="Kono T."/>
            <person name="Mallez S."/>
            <person name="Zhang Y."/>
            <person name="Obille A."/>
            <person name="Becker A."/>
            <person name="Abrahante J.E."/>
            <person name="Garbe J."/>
            <person name="Badalamenti J.P."/>
            <person name="Herman A."/>
            <person name="Mangelson H."/>
            <person name="Liachko I."/>
            <person name="Sullivan S."/>
            <person name="Sone E.D."/>
            <person name="Koren S."/>
            <person name="Silverstein K.A.T."/>
            <person name="Beckman K.B."/>
            <person name="Gohl D.M."/>
        </authorList>
    </citation>
    <scope>NUCLEOTIDE SEQUENCE</scope>
    <source>
        <strain evidence="1">Duluth1</strain>
        <tissue evidence="1">Whole animal</tissue>
    </source>
</reference>
<sequence>MSCARKGLGRLSQPPGPALSIDARFWYGVLHGGVQSTKSSFSLAVDSATSNGFAAKSNQCYSFHRGTALSERREFPVPD</sequence>
<reference evidence="1" key="2">
    <citation type="submission" date="2020-11" db="EMBL/GenBank/DDBJ databases">
        <authorList>
            <person name="McCartney M.A."/>
            <person name="Auch B."/>
            <person name="Kono T."/>
            <person name="Mallez S."/>
            <person name="Becker A."/>
            <person name="Gohl D.M."/>
            <person name="Silverstein K.A.T."/>
            <person name="Koren S."/>
            <person name="Bechman K.B."/>
            <person name="Herman A."/>
            <person name="Abrahante J.E."/>
            <person name="Garbe J."/>
        </authorList>
    </citation>
    <scope>NUCLEOTIDE SEQUENCE</scope>
    <source>
        <strain evidence="1">Duluth1</strain>
        <tissue evidence="1">Whole animal</tissue>
    </source>
</reference>
<evidence type="ECO:0000313" key="2">
    <source>
        <dbReference type="Proteomes" id="UP000828390"/>
    </source>
</evidence>
<dbReference type="AlphaFoldDB" id="A0A9D4R423"/>
<protein>
    <submittedName>
        <fullName evidence="1">Uncharacterized protein</fullName>
    </submittedName>
</protein>
<dbReference type="EMBL" id="JAIWYP010000003">
    <property type="protein sequence ID" value="KAH3853157.1"/>
    <property type="molecule type" value="Genomic_DNA"/>
</dbReference>
<organism evidence="1 2">
    <name type="scientific">Dreissena polymorpha</name>
    <name type="common">Zebra mussel</name>
    <name type="synonym">Mytilus polymorpha</name>
    <dbReference type="NCBI Taxonomy" id="45954"/>
    <lineage>
        <taxon>Eukaryota</taxon>
        <taxon>Metazoa</taxon>
        <taxon>Spiralia</taxon>
        <taxon>Lophotrochozoa</taxon>
        <taxon>Mollusca</taxon>
        <taxon>Bivalvia</taxon>
        <taxon>Autobranchia</taxon>
        <taxon>Heteroconchia</taxon>
        <taxon>Euheterodonta</taxon>
        <taxon>Imparidentia</taxon>
        <taxon>Neoheterodontei</taxon>
        <taxon>Myida</taxon>
        <taxon>Dreissenoidea</taxon>
        <taxon>Dreissenidae</taxon>
        <taxon>Dreissena</taxon>
    </lineage>
</organism>
<comment type="caution">
    <text evidence="1">The sequence shown here is derived from an EMBL/GenBank/DDBJ whole genome shotgun (WGS) entry which is preliminary data.</text>
</comment>
<evidence type="ECO:0000313" key="1">
    <source>
        <dbReference type="EMBL" id="KAH3853157.1"/>
    </source>
</evidence>